<reference evidence="3 5" key="2">
    <citation type="submission" date="2020-02" db="EMBL/GenBank/DDBJ databases">
        <title>The WGS of Modestobacter muralis DSM 100205.</title>
        <authorList>
            <person name="Jiang Z."/>
        </authorList>
    </citation>
    <scope>NUCLEOTIDE SEQUENCE [LARGE SCALE GENOMIC DNA]</scope>
    <source>
        <strain evidence="3 5">DSM 100205</strain>
    </source>
</reference>
<organism evidence="2 4">
    <name type="scientific">Modestobacter muralis</name>
    <dbReference type="NCBI Taxonomy" id="1608614"/>
    <lineage>
        <taxon>Bacteria</taxon>
        <taxon>Bacillati</taxon>
        <taxon>Actinomycetota</taxon>
        <taxon>Actinomycetes</taxon>
        <taxon>Geodermatophilales</taxon>
        <taxon>Geodermatophilaceae</taxon>
        <taxon>Modestobacter</taxon>
    </lineage>
</organism>
<dbReference type="AlphaFoldDB" id="A0A6P0F3B4"/>
<sequence>MQFPTLPAFVAYLADLYRREVFDSSERVWCPKWWEHPEAIARLEAMWRALEALRQDPATGISVWFRDHADVHMAQLMQPHGPFRGCTATRGHSIEPLKPLPLDDPPAEWWPEEHSGP</sequence>
<gene>
    <name evidence="3" type="ORF">G3R41_21610</name>
    <name evidence="2" type="ORF">GCU67_20795</name>
</gene>
<protein>
    <submittedName>
        <fullName evidence="2">DUF4913 domain-containing protein</fullName>
    </submittedName>
</protein>
<dbReference type="EMBL" id="JAAGWH010000068">
    <property type="protein sequence ID" value="NEK96584.1"/>
    <property type="molecule type" value="Genomic_DNA"/>
</dbReference>
<dbReference type="InterPro" id="IPR032584">
    <property type="entry name" value="DUF4913"/>
</dbReference>
<evidence type="ECO:0000313" key="5">
    <source>
        <dbReference type="Proteomes" id="UP000471152"/>
    </source>
</evidence>
<evidence type="ECO:0000313" key="3">
    <source>
        <dbReference type="EMBL" id="NEN53503.1"/>
    </source>
</evidence>
<name>A0A6P0F3B4_9ACTN</name>
<evidence type="ECO:0000256" key="1">
    <source>
        <dbReference type="SAM" id="MobiDB-lite"/>
    </source>
</evidence>
<proteinExistence type="predicted"/>
<evidence type="ECO:0000313" key="2">
    <source>
        <dbReference type="EMBL" id="NEK96584.1"/>
    </source>
</evidence>
<accession>A0A6P0F3B4</accession>
<comment type="caution">
    <text evidence="2">The sequence shown here is derived from an EMBL/GenBank/DDBJ whole genome shotgun (WGS) entry which is preliminary data.</text>
</comment>
<dbReference type="Pfam" id="PF16259">
    <property type="entry name" value="DUF4913"/>
    <property type="match status" value="1"/>
</dbReference>
<feature type="region of interest" description="Disordered" evidence="1">
    <location>
        <begin position="88"/>
        <end position="117"/>
    </location>
</feature>
<dbReference type="Proteomes" id="UP000468828">
    <property type="component" value="Unassembled WGS sequence"/>
</dbReference>
<dbReference type="EMBL" id="JAAGWB010000072">
    <property type="protein sequence ID" value="NEN53503.1"/>
    <property type="molecule type" value="Genomic_DNA"/>
</dbReference>
<evidence type="ECO:0000313" key="4">
    <source>
        <dbReference type="Proteomes" id="UP000468828"/>
    </source>
</evidence>
<dbReference type="Proteomes" id="UP000471152">
    <property type="component" value="Unassembled WGS sequence"/>
</dbReference>
<keyword evidence="4" id="KW-1185">Reference proteome</keyword>
<reference evidence="2 4" key="1">
    <citation type="submission" date="2020-01" db="EMBL/GenBank/DDBJ databases">
        <title>the WGS Modestobacter muralis CPCC 204518.</title>
        <authorList>
            <person name="Jiang Z."/>
        </authorList>
    </citation>
    <scope>NUCLEOTIDE SEQUENCE [LARGE SCALE GENOMIC DNA]</scope>
    <source>
        <strain evidence="2 4">DSM 100205</strain>
    </source>
</reference>